<accession>A0ABR7NLK2</accession>
<organism evidence="7 8">
    <name type="scientific">Yanshouia hominis</name>
    <dbReference type="NCBI Taxonomy" id="2763673"/>
    <lineage>
        <taxon>Bacteria</taxon>
        <taxon>Bacillati</taxon>
        <taxon>Bacillota</taxon>
        <taxon>Clostridia</taxon>
        <taxon>Eubacteriales</taxon>
        <taxon>Oscillospiraceae</taxon>
        <taxon>Yanshouia</taxon>
    </lineage>
</organism>
<name>A0ABR7NLK2_9FIRM</name>
<dbReference type="PROSITE" id="PS00095">
    <property type="entry name" value="C5_MTASE_2"/>
    <property type="match status" value="1"/>
</dbReference>
<dbReference type="Gene3D" id="3.40.50.150">
    <property type="entry name" value="Vaccinia Virus protein VP39"/>
    <property type="match status" value="1"/>
</dbReference>
<dbReference type="RefSeq" id="WP_009257921.1">
    <property type="nucleotide sequence ID" value="NZ_JACRTB010000026.1"/>
</dbReference>
<protein>
    <recommendedName>
        <fullName evidence="1">DNA (cytosine-5-)-methyltransferase</fullName>
        <ecNumber evidence="1">2.1.1.37</ecNumber>
    </recommendedName>
</protein>
<dbReference type="PROSITE" id="PS51679">
    <property type="entry name" value="SAM_MT_C5"/>
    <property type="match status" value="1"/>
</dbReference>
<dbReference type="PANTHER" id="PTHR10629">
    <property type="entry name" value="CYTOSINE-SPECIFIC METHYLTRANSFERASE"/>
    <property type="match status" value="1"/>
</dbReference>
<evidence type="ECO:0000313" key="8">
    <source>
        <dbReference type="Proteomes" id="UP000658131"/>
    </source>
</evidence>
<dbReference type="Proteomes" id="UP000658131">
    <property type="component" value="Unassembled WGS sequence"/>
</dbReference>
<dbReference type="InterPro" id="IPR018117">
    <property type="entry name" value="C5_DNA_meth_AS"/>
</dbReference>
<keyword evidence="8" id="KW-1185">Reference proteome</keyword>
<dbReference type="SUPFAM" id="SSF53335">
    <property type="entry name" value="S-adenosyl-L-methionine-dependent methyltransferases"/>
    <property type="match status" value="1"/>
</dbReference>
<dbReference type="PRINTS" id="PR00105">
    <property type="entry name" value="C5METTRFRASE"/>
</dbReference>
<dbReference type="InterPro" id="IPR029063">
    <property type="entry name" value="SAM-dependent_MTases_sf"/>
</dbReference>
<evidence type="ECO:0000256" key="2">
    <source>
        <dbReference type="ARBA" id="ARBA00022603"/>
    </source>
</evidence>
<keyword evidence="4 6" id="KW-0949">S-adenosyl-L-methionine</keyword>
<keyword evidence="2 6" id="KW-0489">Methyltransferase</keyword>
<keyword evidence="5" id="KW-0680">Restriction system</keyword>
<evidence type="ECO:0000256" key="3">
    <source>
        <dbReference type="ARBA" id="ARBA00022679"/>
    </source>
</evidence>
<dbReference type="InterPro" id="IPR001525">
    <property type="entry name" value="C5_MeTfrase"/>
</dbReference>
<evidence type="ECO:0000256" key="4">
    <source>
        <dbReference type="ARBA" id="ARBA00022691"/>
    </source>
</evidence>
<evidence type="ECO:0000256" key="6">
    <source>
        <dbReference type="PROSITE-ProRule" id="PRU01016"/>
    </source>
</evidence>
<feature type="active site" evidence="6">
    <location>
        <position position="87"/>
    </location>
</feature>
<evidence type="ECO:0000256" key="1">
    <source>
        <dbReference type="ARBA" id="ARBA00011975"/>
    </source>
</evidence>
<evidence type="ECO:0000256" key="5">
    <source>
        <dbReference type="ARBA" id="ARBA00022747"/>
    </source>
</evidence>
<dbReference type="Gene3D" id="3.90.120.10">
    <property type="entry name" value="DNA Methylase, subunit A, domain 2"/>
    <property type="match status" value="1"/>
</dbReference>
<evidence type="ECO:0000313" key="7">
    <source>
        <dbReference type="EMBL" id="MBC8577286.1"/>
    </source>
</evidence>
<dbReference type="GO" id="GO:0008168">
    <property type="term" value="F:methyltransferase activity"/>
    <property type="evidence" value="ECO:0007669"/>
    <property type="project" value="UniProtKB-KW"/>
</dbReference>
<dbReference type="InterPro" id="IPR031303">
    <property type="entry name" value="C5_meth_CS"/>
</dbReference>
<keyword evidence="3 6" id="KW-0808">Transferase</keyword>
<dbReference type="PROSITE" id="PS00094">
    <property type="entry name" value="C5_MTASE_1"/>
    <property type="match status" value="1"/>
</dbReference>
<comment type="caution">
    <text evidence="7">The sequence shown here is derived from an EMBL/GenBank/DDBJ whole genome shotgun (WGS) entry which is preliminary data.</text>
</comment>
<sequence length="404" mass="45304">MQNTTLMNKSIELFCGTGGLALGLQNAGFQHTALYEWDKDSCDNIKANIAAGFDGISDWNVYQSDVRTVSYDGLTGKINMISGGPPCQPFSLGGKAQAYNDKRDMFPEAVRAVREVMPEVFIFENVKGLLRKSFSLYFSYIILQLTYPSIVKPQGMTWEEHRTLLEQHHTSNRHGDCEYNVVFRLLNAADYGVPQLRHRVVIVGFRKDVDAHWSFPNPTHSKEALLYSKWVTGDYWARHNMAMPMSNPLSKQAIKNIRSAVEECNAPLRPWQTTRDAIGDLPDPQSKEAAAFDNHIFRAGAKIYPGHSGSVLDEPSKTIKAGAHGVPGGENMLVLDNGDVRYYTVRESARIQTFPDDYHFVASWTESMRQIGNAVPVKLAEAVGSSVYAHLKEIDHAKRRYSNN</sequence>
<reference evidence="7 8" key="1">
    <citation type="submission" date="2020-08" db="EMBL/GenBank/DDBJ databases">
        <title>Genome public.</title>
        <authorList>
            <person name="Liu C."/>
            <person name="Sun Q."/>
        </authorList>
    </citation>
    <scope>NUCLEOTIDE SEQUENCE [LARGE SCALE GENOMIC DNA]</scope>
    <source>
        <strain evidence="7 8">BX1</strain>
    </source>
</reference>
<dbReference type="EMBL" id="JACRTB010000026">
    <property type="protein sequence ID" value="MBC8577286.1"/>
    <property type="molecule type" value="Genomic_DNA"/>
</dbReference>
<dbReference type="PANTHER" id="PTHR10629:SF52">
    <property type="entry name" value="DNA (CYTOSINE-5)-METHYLTRANSFERASE 1"/>
    <property type="match status" value="1"/>
</dbReference>
<dbReference type="InterPro" id="IPR050390">
    <property type="entry name" value="C5-Methyltransferase"/>
</dbReference>
<comment type="similarity">
    <text evidence="6">Belongs to the class I-like SAM-binding methyltransferase superfamily. C5-methyltransferase family.</text>
</comment>
<dbReference type="GO" id="GO:0032259">
    <property type="term" value="P:methylation"/>
    <property type="evidence" value="ECO:0007669"/>
    <property type="project" value="UniProtKB-KW"/>
</dbReference>
<proteinExistence type="inferred from homology"/>
<dbReference type="EC" id="2.1.1.37" evidence="1"/>
<dbReference type="Pfam" id="PF00145">
    <property type="entry name" value="DNA_methylase"/>
    <property type="match status" value="2"/>
</dbReference>
<gene>
    <name evidence="7" type="ORF">H8717_12815</name>
</gene>